<feature type="transmembrane region" description="Helical" evidence="2">
    <location>
        <begin position="176"/>
        <end position="197"/>
    </location>
</feature>
<feature type="compositionally biased region" description="Low complexity" evidence="1">
    <location>
        <begin position="73"/>
        <end position="85"/>
    </location>
</feature>
<evidence type="ECO:0008006" key="5">
    <source>
        <dbReference type="Google" id="ProtNLM"/>
    </source>
</evidence>
<dbReference type="EMBL" id="BAABLM010000003">
    <property type="protein sequence ID" value="GAA4674073.1"/>
    <property type="molecule type" value="Genomic_DNA"/>
</dbReference>
<name>A0ABP8VYZ2_9MICO</name>
<dbReference type="Proteomes" id="UP001501295">
    <property type="component" value="Unassembled WGS sequence"/>
</dbReference>
<feature type="compositionally biased region" description="Low complexity" evidence="1">
    <location>
        <begin position="102"/>
        <end position="111"/>
    </location>
</feature>
<evidence type="ECO:0000256" key="2">
    <source>
        <dbReference type="SAM" id="Phobius"/>
    </source>
</evidence>
<keyword evidence="4" id="KW-1185">Reference proteome</keyword>
<comment type="caution">
    <text evidence="3">The sequence shown here is derived from an EMBL/GenBank/DDBJ whole genome shotgun (WGS) entry which is preliminary data.</text>
</comment>
<keyword evidence="2" id="KW-1133">Transmembrane helix</keyword>
<reference evidence="4" key="1">
    <citation type="journal article" date="2019" name="Int. J. Syst. Evol. Microbiol.">
        <title>The Global Catalogue of Microorganisms (GCM) 10K type strain sequencing project: providing services to taxonomists for standard genome sequencing and annotation.</title>
        <authorList>
            <consortium name="The Broad Institute Genomics Platform"/>
            <consortium name="The Broad Institute Genome Sequencing Center for Infectious Disease"/>
            <person name="Wu L."/>
            <person name="Ma J."/>
        </authorList>
    </citation>
    <scope>NUCLEOTIDE SEQUENCE [LARGE SCALE GENOMIC DNA]</scope>
    <source>
        <strain evidence="4">JCM 18956</strain>
    </source>
</reference>
<dbReference type="RefSeq" id="WP_345375519.1">
    <property type="nucleotide sequence ID" value="NZ_BAABLM010000003.1"/>
</dbReference>
<evidence type="ECO:0000313" key="3">
    <source>
        <dbReference type="EMBL" id="GAA4674073.1"/>
    </source>
</evidence>
<gene>
    <name evidence="3" type="ORF">GCM10025780_18160</name>
</gene>
<accession>A0ABP8VYZ2</accession>
<proteinExistence type="predicted"/>
<keyword evidence="2" id="KW-0472">Membrane</keyword>
<sequence>MKFYLTKAAQRAAESGQPVEKKERVAKAPKAAAMPSIAREAKPSRPAKPAKLDKPVKADTAPRPGTPVLFDRPQAPQAAAVAAAPRVEKAPKAPRAEKAPRAAKVAKSASAPAEEKFGTVKVARVAREPKADRAPKVKAPPKPHSKVLAIGGEARVDLLPAEVRAERHAGVKVRRAWLGVVAVVVLAGIATGAATLYSQKATDALTAVQGQTSTLSTEAAKYTPVKTLQSKVDLATAARTVGGSTDIDWPTYLAKVEATLPAGMALSAVTIDSASPIASYAQATGPLQGQRVATLQFTATSSTLPSVPTWLTNLSTLPGFADAAPGTVTLSGTTYTSSVTLHINKKAFSHAYAKKAK</sequence>
<feature type="region of interest" description="Disordered" evidence="1">
    <location>
        <begin position="1"/>
        <end position="111"/>
    </location>
</feature>
<evidence type="ECO:0000313" key="4">
    <source>
        <dbReference type="Proteomes" id="UP001501295"/>
    </source>
</evidence>
<organism evidence="3 4">
    <name type="scientific">Frondihabitans cladoniiphilus</name>
    <dbReference type="NCBI Taxonomy" id="715785"/>
    <lineage>
        <taxon>Bacteria</taxon>
        <taxon>Bacillati</taxon>
        <taxon>Actinomycetota</taxon>
        <taxon>Actinomycetes</taxon>
        <taxon>Micrococcales</taxon>
        <taxon>Microbacteriaceae</taxon>
        <taxon>Frondihabitans</taxon>
    </lineage>
</organism>
<protein>
    <recommendedName>
        <fullName evidence="5">Tfp pilus assembly protein PilN</fullName>
    </recommendedName>
</protein>
<keyword evidence="2" id="KW-0812">Transmembrane</keyword>
<evidence type="ECO:0000256" key="1">
    <source>
        <dbReference type="SAM" id="MobiDB-lite"/>
    </source>
</evidence>
<feature type="compositionally biased region" description="Basic and acidic residues" evidence="1">
    <location>
        <begin position="86"/>
        <end position="100"/>
    </location>
</feature>